<evidence type="ECO:0000256" key="3">
    <source>
        <dbReference type="ARBA" id="ARBA00022692"/>
    </source>
</evidence>
<proteinExistence type="predicted"/>
<keyword evidence="4 6" id="KW-1133">Transmembrane helix</keyword>
<keyword evidence="3 6" id="KW-0812">Transmembrane</keyword>
<evidence type="ECO:0000313" key="7">
    <source>
        <dbReference type="EMBL" id="SER50170.1"/>
    </source>
</evidence>
<evidence type="ECO:0000256" key="2">
    <source>
        <dbReference type="ARBA" id="ARBA00022475"/>
    </source>
</evidence>
<dbReference type="RefSeq" id="WP_091458143.1">
    <property type="nucleotide sequence ID" value="NZ_FOGD01000009.1"/>
</dbReference>
<comment type="subcellular location">
    <subcellularLocation>
        <location evidence="1">Cell membrane</location>
        <topology evidence="1">Multi-pass membrane protein</topology>
    </subcellularLocation>
</comment>
<dbReference type="PIRSF" id="PIRSF035875">
    <property type="entry name" value="RNase_BN"/>
    <property type="match status" value="1"/>
</dbReference>
<protein>
    <submittedName>
        <fullName evidence="7">Membrane protein</fullName>
    </submittedName>
</protein>
<keyword evidence="8" id="KW-1185">Reference proteome</keyword>
<gene>
    <name evidence="7" type="ORF">SAMN02982919_02493</name>
</gene>
<name>A0A1H9PQ07_9BURK</name>
<reference evidence="7 8" key="1">
    <citation type="submission" date="2016-10" db="EMBL/GenBank/DDBJ databases">
        <authorList>
            <person name="de Groot N.N."/>
        </authorList>
    </citation>
    <scope>NUCLEOTIDE SEQUENCE [LARGE SCALE GENOMIC DNA]</scope>
    <source>
        <strain evidence="7 8">ATCC 35958</strain>
    </source>
</reference>
<keyword evidence="5 6" id="KW-0472">Membrane</keyword>
<dbReference type="STRING" id="180197.SAMN02982919_02493"/>
<dbReference type="AlphaFoldDB" id="A0A1H9PQ07"/>
<feature type="transmembrane region" description="Helical" evidence="6">
    <location>
        <begin position="260"/>
        <end position="284"/>
    </location>
</feature>
<dbReference type="OrthoDB" id="8797264at2"/>
<dbReference type="Proteomes" id="UP000199766">
    <property type="component" value="Unassembled WGS sequence"/>
</dbReference>
<dbReference type="InterPro" id="IPR017039">
    <property type="entry name" value="Virul_fac_BrkB"/>
</dbReference>
<dbReference type="EMBL" id="FOGD01000009">
    <property type="protein sequence ID" value="SER50170.1"/>
    <property type="molecule type" value="Genomic_DNA"/>
</dbReference>
<dbReference type="GO" id="GO:0005886">
    <property type="term" value="C:plasma membrane"/>
    <property type="evidence" value="ECO:0007669"/>
    <property type="project" value="UniProtKB-SubCell"/>
</dbReference>
<feature type="transmembrane region" description="Helical" evidence="6">
    <location>
        <begin position="160"/>
        <end position="189"/>
    </location>
</feature>
<dbReference type="PANTHER" id="PTHR30213:SF1">
    <property type="entry name" value="INNER MEMBRANE PROTEIN YHJD"/>
    <property type="match status" value="1"/>
</dbReference>
<evidence type="ECO:0000256" key="4">
    <source>
        <dbReference type="ARBA" id="ARBA00022989"/>
    </source>
</evidence>
<feature type="transmembrane region" description="Helical" evidence="6">
    <location>
        <begin position="229"/>
        <end position="248"/>
    </location>
</feature>
<evidence type="ECO:0000313" key="8">
    <source>
        <dbReference type="Proteomes" id="UP000199766"/>
    </source>
</evidence>
<evidence type="ECO:0000256" key="5">
    <source>
        <dbReference type="ARBA" id="ARBA00023136"/>
    </source>
</evidence>
<sequence length="303" mass="32272">MSEPLPETPRPLAPDAAAPPQLWYAWPVRAIELWLEADGPRMSAAMSFYGMLSLAPLLVVMVASLGWWLDRAVVEYNLLAQIRTFTGERTAEVVRQALASAQAPSEGLVASVVALLLLLWGATGVFAELQSAFSRIWQTVTAAPSRLGWRETATLRLRGLAYLLVMGFLLLLSLVLSAALAVATAWLGVYFPYRLPLLVLSEGASFLFATALFLGLMRLSASPKPRLRFLALGALLGAGLFTVGRHGLSSYLSGAAVVSAYGAAGSLVALLVWIYFSSAVLLLAAACAKALEEQAPAVQPGSR</sequence>
<feature type="transmembrane region" description="Helical" evidence="6">
    <location>
        <begin position="48"/>
        <end position="69"/>
    </location>
</feature>
<evidence type="ECO:0000256" key="1">
    <source>
        <dbReference type="ARBA" id="ARBA00004651"/>
    </source>
</evidence>
<accession>A0A1H9PQ07</accession>
<evidence type="ECO:0000256" key="6">
    <source>
        <dbReference type="SAM" id="Phobius"/>
    </source>
</evidence>
<dbReference type="PANTHER" id="PTHR30213">
    <property type="entry name" value="INNER MEMBRANE PROTEIN YHJD"/>
    <property type="match status" value="1"/>
</dbReference>
<dbReference type="Pfam" id="PF03631">
    <property type="entry name" value="Virul_fac_BrkB"/>
    <property type="match status" value="1"/>
</dbReference>
<feature type="transmembrane region" description="Helical" evidence="6">
    <location>
        <begin position="195"/>
        <end position="217"/>
    </location>
</feature>
<keyword evidence="2" id="KW-1003">Cell membrane</keyword>
<organism evidence="7 8">
    <name type="scientific">Giesbergeria anulus</name>
    <dbReference type="NCBI Taxonomy" id="180197"/>
    <lineage>
        <taxon>Bacteria</taxon>
        <taxon>Pseudomonadati</taxon>
        <taxon>Pseudomonadota</taxon>
        <taxon>Betaproteobacteria</taxon>
        <taxon>Burkholderiales</taxon>
        <taxon>Comamonadaceae</taxon>
        <taxon>Giesbergeria</taxon>
    </lineage>
</organism>
<feature type="transmembrane region" description="Helical" evidence="6">
    <location>
        <begin position="108"/>
        <end position="127"/>
    </location>
</feature>